<feature type="coiled-coil region" evidence="1">
    <location>
        <begin position="292"/>
        <end position="371"/>
    </location>
</feature>
<evidence type="ECO:0000313" key="3">
    <source>
        <dbReference type="Proteomes" id="UP001407405"/>
    </source>
</evidence>
<evidence type="ECO:0000256" key="1">
    <source>
        <dbReference type="SAM" id="Coils"/>
    </source>
</evidence>
<organism evidence="2 3">
    <name type="scientific">Anoxynatronum sibiricum</name>
    <dbReference type="NCBI Taxonomy" id="210623"/>
    <lineage>
        <taxon>Bacteria</taxon>
        <taxon>Bacillati</taxon>
        <taxon>Bacillota</taxon>
        <taxon>Clostridia</taxon>
        <taxon>Eubacteriales</taxon>
        <taxon>Clostridiaceae</taxon>
        <taxon>Anoxynatronum</taxon>
    </lineage>
</organism>
<dbReference type="EMBL" id="JBCITM010000026">
    <property type="protein sequence ID" value="MEN1762007.1"/>
    <property type="molecule type" value="Genomic_DNA"/>
</dbReference>
<dbReference type="Gene3D" id="1.20.1600.10">
    <property type="entry name" value="Outer membrane efflux proteins (OEP)"/>
    <property type="match status" value="1"/>
</dbReference>
<evidence type="ECO:0000313" key="2">
    <source>
        <dbReference type="EMBL" id="MEN1762007.1"/>
    </source>
</evidence>
<comment type="caution">
    <text evidence="2">The sequence shown here is derived from an EMBL/GenBank/DDBJ whole genome shotgun (WGS) entry which is preliminary data.</text>
</comment>
<proteinExistence type="predicted"/>
<feature type="coiled-coil region" evidence="1">
    <location>
        <begin position="42"/>
        <end position="69"/>
    </location>
</feature>
<protein>
    <submittedName>
        <fullName evidence="2">TolC family protein</fullName>
    </submittedName>
</protein>
<sequence length="379" mass="43454">MIRSKWLALIVIVVFVLTNGSPVFATNSEEETVLEIQTDWENRSLEDLIERAKSRSLELQRINQQLKRSEIMRDQAGLNVGYTYAPEYHPLNPMYTIEEFIAKQATLGVYAADAQINQVRRDRQQMEDRIEYQVITAWIDIEEGVRKVLQEEKALSLAEQELAIARVRQQQGISSRYQLIQQEDAYEAAQNELTKSKVELDGKFITLNGLLNEPVESRYWVEREAPSVEELPNLTAQIARVLNNDPLIKSLESNVELSELSLRLYVYNQEQDPYSAKAIDLTTASLNAGNMKRQTENSLRELYQSMEEMDKTAAELELQLKMALDQLNVAKINLEVGLVIPQDVAKIEFQVSELENALKSLESKKEKMSLAYLKPWAAR</sequence>
<keyword evidence="3" id="KW-1185">Reference proteome</keyword>
<name>A0ABU9VXW6_9CLOT</name>
<reference evidence="2 3" key="1">
    <citation type="submission" date="2024-04" db="EMBL/GenBank/DDBJ databases">
        <title>Genome sequencing and metabolic network reconstruction of aminoacids and betaine degradation by Anoxynatronum sibiricum.</title>
        <authorList>
            <person name="Detkova E.N."/>
            <person name="Boltjanskaja Y.V."/>
            <person name="Mardanov A.V."/>
            <person name="Kevbrin V."/>
        </authorList>
    </citation>
    <scope>NUCLEOTIDE SEQUENCE [LARGE SCALE GENOMIC DNA]</scope>
    <source>
        <strain evidence="2 3">Z-7981</strain>
    </source>
</reference>
<gene>
    <name evidence="2" type="ORF">AAIG11_16075</name>
</gene>
<accession>A0ABU9VXW6</accession>
<dbReference type="SUPFAM" id="SSF56954">
    <property type="entry name" value="Outer membrane efflux proteins (OEP)"/>
    <property type="match status" value="1"/>
</dbReference>
<dbReference type="Proteomes" id="UP001407405">
    <property type="component" value="Unassembled WGS sequence"/>
</dbReference>
<keyword evidence="1" id="KW-0175">Coiled coil</keyword>